<organism evidence="2 3">
    <name type="scientific">Desmophyllum pertusum</name>
    <dbReference type="NCBI Taxonomy" id="174260"/>
    <lineage>
        <taxon>Eukaryota</taxon>
        <taxon>Metazoa</taxon>
        <taxon>Cnidaria</taxon>
        <taxon>Anthozoa</taxon>
        <taxon>Hexacorallia</taxon>
        <taxon>Scleractinia</taxon>
        <taxon>Caryophylliina</taxon>
        <taxon>Caryophylliidae</taxon>
        <taxon>Desmophyllum</taxon>
    </lineage>
</organism>
<reference evidence="2" key="1">
    <citation type="submission" date="2023-01" db="EMBL/GenBank/DDBJ databases">
        <title>Genome assembly of the deep-sea coral Lophelia pertusa.</title>
        <authorList>
            <person name="Herrera S."/>
            <person name="Cordes E."/>
        </authorList>
    </citation>
    <scope>NUCLEOTIDE SEQUENCE</scope>
    <source>
        <strain evidence="2">USNM1676648</strain>
        <tissue evidence="2">Polyp</tissue>
    </source>
</reference>
<evidence type="ECO:0000313" key="3">
    <source>
        <dbReference type="Proteomes" id="UP001163046"/>
    </source>
</evidence>
<dbReference type="Proteomes" id="UP001163046">
    <property type="component" value="Unassembled WGS sequence"/>
</dbReference>
<feature type="coiled-coil region" evidence="1">
    <location>
        <begin position="3"/>
        <end position="138"/>
    </location>
</feature>
<evidence type="ECO:0000256" key="1">
    <source>
        <dbReference type="SAM" id="Coils"/>
    </source>
</evidence>
<sequence>MKMEEQKAKSKKLDNEIDDLQSDIKTLKDAKRAAEEKYVNDTRDLVERHNSELASERERYRQLQDELNNNAGAVRRVTEEWEQMLRNAVSRYEEDLQKNEDERRKLADEFQRQKEEMKARFNKEKAKLELRVQEIERSTRSPFDNEIMQENAVSATKIH</sequence>
<gene>
    <name evidence="2" type="ORF">OS493_034370</name>
</gene>
<evidence type="ECO:0000313" key="2">
    <source>
        <dbReference type="EMBL" id="KAJ7388982.1"/>
    </source>
</evidence>
<dbReference type="AlphaFoldDB" id="A0A9W9ZWE9"/>
<proteinExistence type="predicted"/>
<accession>A0A9W9ZWE9</accession>
<protein>
    <submittedName>
        <fullName evidence="2">Uncharacterized protein</fullName>
    </submittedName>
</protein>
<comment type="caution">
    <text evidence="2">The sequence shown here is derived from an EMBL/GenBank/DDBJ whole genome shotgun (WGS) entry which is preliminary data.</text>
</comment>
<keyword evidence="3" id="KW-1185">Reference proteome</keyword>
<keyword evidence="1" id="KW-0175">Coiled coil</keyword>
<dbReference type="OrthoDB" id="10635546at2759"/>
<name>A0A9W9ZWE9_9CNID</name>
<dbReference type="EMBL" id="MU825444">
    <property type="protein sequence ID" value="KAJ7388982.1"/>
    <property type="molecule type" value="Genomic_DNA"/>
</dbReference>